<evidence type="ECO:0000256" key="2">
    <source>
        <dbReference type="ARBA" id="ARBA00022823"/>
    </source>
</evidence>
<evidence type="ECO:0000256" key="3">
    <source>
        <dbReference type="HAMAP-Rule" id="MF_00272"/>
    </source>
</evidence>
<dbReference type="NCBIfam" id="TIGR00527">
    <property type="entry name" value="gcvH"/>
    <property type="match status" value="1"/>
</dbReference>
<dbReference type="InterPro" id="IPR011053">
    <property type="entry name" value="Single_hybrid_motif"/>
</dbReference>
<dbReference type="RefSeq" id="WP_041016381.1">
    <property type="nucleotide sequence ID" value="NZ_CCEJ010000001.1"/>
</dbReference>
<evidence type="ECO:0000256" key="4">
    <source>
        <dbReference type="PIRSR" id="PIRSR617453-50"/>
    </source>
</evidence>
<comment type="similarity">
    <text evidence="1 3">Belongs to the GcvH family.</text>
</comment>
<dbReference type="EMBL" id="CCEJ010000001">
    <property type="protein sequence ID" value="CDR32849.1"/>
    <property type="molecule type" value="Genomic_DNA"/>
</dbReference>
<dbReference type="NCBIfam" id="NF002270">
    <property type="entry name" value="PRK01202.1"/>
    <property type="match status" value="1"/>
</dbReference>
<evidence type="ECO:0000259" key="5">
    <source>
        <dbReference type="PROSITE" id="PS50968"/>
    </source>
</evidence>
<sequence>MKYYTITHEWVEAHGRSATIGVSNFAQQELGDIVYVELPEVGKSVQAGSEIAVLESTKAAADVYTPLSGKIIEVNQNLKEKAELINTSPEKEGWLFKIELSNLEELKTLLDAEGYERLISHKKP</sequence>
<reference evidence="6" key="1">
    <citation type="submission" date="2013-12" db="EMBL/GenBank/DDBJ databases">
        <authorList>
            <person name="Linke B."/>
        </authorList>
    </citation>
    <scope>NUCLEOTIDE SEQUENCE [LARGE SCALE GENOMIC DNA]</scope>
    <source>
        <strain evidence="6">CRIB-18</strain>
    </source>
</reference>
<evidence type="ECO:0000256" key="1">
    <source>
        <dbReference type="ARBA" id="ARBA00009249"/>
    </source>
</evidence>
<dbReference type="PANTHER" id="PTHR11715">
    <property type="entry name" value="GLYCINE CLEAVAGE SYSTEM H PROTEIN"/>
    <property type="match status" value="1"/>
</dbReference>
<reference evidence="6" key="2">
    <citation type="submission" date="2014-09" db="EMBL/GenBank/DDBJ databases">
        <title>Criblamydia sequanensis harbors a mega-plasmid encoding arsenite resistance.</title>
        <authorList>
            <person name="Bertelli C."/>
            <person name="Goesmann A."/>
            <person name="Greub G."/>
        </authorList>
    </citation>
    <scope>NUCLEOTIDE SEQUENCE [LARGE SCALE GENOMIC DNA]</scope>
    <source>
        <strain evidence="6">CRIB-18</strain>
    </source>
</reference>
<dbReference type="Proteomes" id="UP000031552">
    <property type="component" value="Unassembled WGS sequence"/>
</dbReference>
<dbReference type="PROSITE" id="PS50968">
    <property type="entry name" value="BIOTINYL_LIPOYL"/>
    <property type="match status" value="1"/>
</dbReference>
<gene>
    <name evidence="3 6" type="primary">gcvH</name>
    <name evidence="6" type="ORF">CSEC_0005</name>
</gene>
<name>A0A090DV03_9BACT</name>
<dbReference type="SUPFAM" id="SSF51230">
    <property type="entry name" value="Single hybrid motif"/>
    <property type="match status" value="1"/>
</dbReference>
<organism evidence="6 7">
    <name type="scientific">Candidatus Criblamydia sequanensis CRIB-18</name>
    <dbReference type="NCBI Taxonomy" id="1437425"/>
    <lineage>
        <taxon>Bacteria</taxon>
        <taxon>Pseudomonadati</taxon>
        <taxon>Chlamydiota</taxon>
        <taxon>Chlamydiia</taxon>
        <taxon>Parachlamydiales</taxon>
        <taxon>Candidatus Criblamydiaceae</taxon>
        <taxon>Candidatus Criblamydia</taxon>
    </lineage>
</organism>
<dbReference type="STRING" id="1437425.CSEC_0005"/>
<dbReference type="GO" id="GO:0005737">
    <property type="term" value="C:cytoplasm"/>
    <property type="evidence" value="ECO:0007669"/>
    <property type="project" value="TreeGrafter"/>
</dbReference>
<dbReference type="InterPro" id="IPR000089">
    <property type="entry name" value="Biotin_lipoyl"/>
</dbReference>
<proteinExistence type="inferred from homology"/>
<comment type="caution">
    <text evidence="6">The sequence shown here is derived from an EMBL/GenBank/DDBJ whole genome shotgun (WGS) entry which is preliminary data.</text>
</comment>
<dbReference type="Gene3D" id="2.40.50.100">
    <property type="match status" value="1"/>
</dbReference>
<dbReference type="GO" id="GO:0009249">
    <property type="term" value="P:protein lipoylation"/>
    <property type="evidence" value="ECO:0007669"/>
    <property type="project" value="TreeGrafter"/>
</dbReference>
<comment type="cofactor">
    <cofactor evidence="3">
        <name>(R)-lipoate</name>
        <dbReference type="ChEBI" id="CHEBI:83088"/>
    </cofactor>
    <text evidence="3">Binds 1 lipoyl cofactor covalently.</text>
</comment>
<evidence type="ECO:0000313" key="6">
    <source>
        <dbReference type="EMBL" id="CDR32849.1"/>
    </source>
</evidence>
<dbReference type="InterPro" id="IPR033753">
    <property type="entry name" value="GCV_H/Fam206"/>
</dbReference>
<dbReference type="GO" id="GO:0005960">
    <property type="term" value="C:glycine cleavage complex"/>
    <property type="evidence" value="ECO:0007669"/>
    <property type="project" value="InterPro"/>
</dbReference>
<comment type="function">
    <text evidence="3">The glycine cleavage system catalyzes the degradation of glycine. The H protein shuttles the methylamine group of glycine from the P protein to the T protein.</text>
</comment>
<dbReference type="InterPro" id="IPR003016">
    <property type="entry name" value="2-oxoA_DH_lipoyl-BS"/>
</dbReference>
<dbReference type="OrthoDB" id="9796712at2"/>
<comment type="subunit">
    <text evidence="3">The glycine cleavage system is composed of four proteins: P, T, L and H.</text>
</comment>
<dbReference type="CDD" id="cd06848">
    <property type="entry name" value="GCS_H"/>
    <property type="match status" value="1"/>
</dbReference>
<dbReference type="Pfam" id="PF01597">
    <property type="entry name" value="GCV_H"/>
    <property type="match status" value="1"/>
</dbReference>
<dbReference type="eggNOG" id="COG0509">
    <property type="taxonomic scope" value="Bacteria"/>
</dbReference>
<dbReference type="HAMAP" id="MF_00272">
    <property type="entry name" value="GcvH"/>
    <property type="match status" value="1"/>
</dbReference>
<feature type="modified residue" description="N6-lipoyllysine" evidence="3 4">
    <location>
        <position position="58"/>
    </location>
</feature>
<dbReference type="PROSITE" id="PS00189">
    <property type="entry name" value="LIPOYL"/>
    <property type="match status" value="1"/>
</dbReference>
<dbReference type="PANTHER" id="PTHR11715:SF3">
    <property type="entry name" value="GLYCINE CLEAVAGE SYSTEM H PROTEIN-RELATED"/>
    <property type="match status" value="1"/>
</dbReference>
<feature type="domain" description="Lipoyl-binding" evidence="5">
    <location>
        <begin position="17"/>
        <end position="99"/>
    </location>
</feature>
<dbReference type="InterPro" id="IPR002930">
    <property type="entry name" value="GCV_H"/>
</dbReference>
<protein>
    <recommendedName>
        <fullName evidence="3">Glycine cleavage system H protein</fullName>
    </recommendedName>
</protein>
<dbReference type="AlphaFoldDB" id="A0A090DV03"/>
<evidence type="ECO:0000313" key="7">
    <source>
        <dbReference type="Proteomes" id="UP000031552"/>
    </source>
</evidence>
<dbReference type="InterPro" id="IPR017453">
    <property type="entry name" value="GCV_H_sub"/>
</dbReference>
<keyword evidence="7" id="KW-1185">Reference proteome</keyword>
<dbReference type="GO" id="GO:0019464">
    <property type="term" value="P:glycine decarboxylation via glycine cleavage system"/>
    <property type="evidence" value="ECO:0007669"/>
    <property type="project" value="UniProtKB-UniRule"/>
</dbReference>
<keyword evidence="2 3" id="KW-0450">Lipoyl</keyword>
<accession>A0A090DV03</accession>